<dbReference type="KEGG" id="bmic:BmR1_04g05470"/>
<gene>
    <name evidence="1" type="ORF">BmR1_04g05470</name>
</gene>
<evidence type="ECO:0000313" key="1">
    <source>
        <dbReference type="EMBL" id="CCF75292.1"/>
    </source>
</evidence>
<evidence type="ECO:0000313" key="2">
    <source>
        <dbReference type="Proteomes" id="UP000002899"/>
    </source>
</evidence>
<dbReference type="Proteomes" id="UP000002899">
    <property type="component" value="Chromosome IV"/>
</dbReference>
<organism evidence="1 2">
    <name type="scientific">Babesia microti (strain RI)</name>
    <dbReference type="NCBI Taxonomy" id="1133968"/>
    <lineage>
        <taxon>Eukaryota</taxon>
        <taxon>Sar</taxon>
        <taxon>Alveolata</taxon>
        <taxon>Apicomplexa</taxon>
        <taxon>Aconoidasida</taxon>
        <taxon>Piroplasmida</taxon>
        <taxon>Babesiidae</taxon>
        <taxon>Babesia</taxon>
    </lineage>
</organism>
<dbReference type="VEuPathDB" id="PiroplasmaDB:BmR1_04g05470"/>
<dbReference type="AlphaFoldDB" id="I7IH69"/>
<dbReference type="OrthoDB" id="365071at2759"/>
<sequence length="626" mass="72421">MEYRSTFTPHNMTRLREHNLLRYDDEYKYIDFDVFKRGNDDFEVYQKSIAHRALSQIKKSKDKLQLLSSGHSTFSLKVLKSLGIDLTNQKIEANSIDQLIPSSNSMKIMHSQLKIWNDLYKNEIKLLPSTILYDKILNISKTISDHVTTTVSKSDRSFHIEEYLNKINNIQPQNRNSVDSVATSRIESNSQNIYLEEQVKLLASINSLLLLDETLNEAQDGNFYYDQLKSFPRDCLISVNINKKDDWSRVKDKRYTLLNFVKQICKGCNFDKTTCGLTLLLFDSFIHIKNDCEYHGNDGAGVSNDAGNNGFSQDYLNKYAVACLMLIAGLREHWTDIKRDSYLENIISAYKSKFTIQEIARCQMEIIKTMPKGFTNIYVPFEYGLFFLSVLRDIEETSQTNENADNCCGSVDDGLGLDCLYSYLRKTCAISWVYSIITKWDELFLYENWNSTITPSRAAAAIFLHIFLDFYQCEGDKNVLWCRRFCSRVFKMLYDCDVGLWYHCIKNQLCIVYMEIAKASDSSWQIYSIFKISSFQWCAQLKLLSVYKAKSLIEYMDSGQKLCGLDYVTIMQIIPRLIQLVIANDSQSNQECLANGATARCNALTSRIYRGDDLLMEEDNTKKRRS</sequence>
<dbReference type="Gene3D" id="1.10.472.10">
    <property type="entry name" value="Cyclin-like"/>
    <property type="match status" value="1"/>
</dbReference>
<dbReference type="GeneID" id="24425737"/>
<protein>
    <submittedName>
        <fullName evidence="1">Uncharacterized protein</fullName>
    </submittedName>
</protein>
<proteinExistence type="predicted"/>
<reference evidence="1 2" key="1">
    <citation type="journal article" date="2012" name="Nucleic Acids Res.">
        <title>Sequencing of the smallest Apicomplexan genome from the human pathogen Babesia microti.</title>
        <authorList>
            <person name="Cornillot E."/>
            <person name="Hadj-Kaddour K."/>
            <person name="Dassouli A."/>
            <person name="Noel B."/>
            <person name="Ranwez V."/>
            <person name="Vacherie B."/>
            <person name="Augagneur Y."/>
            <person name="Bres V."/>
            <person name="Duclos A."/>
            <person name="Randazzo S."/>
            <person name="Carcy B."/>
            <person name="Debierre-Grockiego F."/>
            <person name="Delbecq S."/>
            <person name="Moubri-Menage K."/>
            <person name="Shams-Eldin H."/>
            <person name="Usmani-Brown S."/>
            <person name="Bringaud F."/>
            <person name="Wincker P."/>
            <person name="Vivares C.P."/>
            <person name="Schwarz R.T."/>
            <person name="Schetters T.P."/>
            <person name="Krause P.J."/>
            <person name="Gorenflot A."/>
            <person name="Berry V."/>
            <person name="Barbe V."/>
            <person name="Ben Mamoun C."/>
        </authorList>
    </citation>
    <scope>NUCLEOTIDE SEQUENCE [LARGE SCALE GENOMIC DNA]</scope>
    <source>
        <strain evidence="1 2">RI</strain>
    </source>
</reference>
<dbReference type="RefSeq" id="XP_012649700.1">
    <property type="nucleotide sequence ID" value="XM_012794246.1"/>
</dbReference>
<dbReference type="EMBL" id="LN871599">
    <property type="protein sequence ID" value="CCF75292.1"/>
    <property type="molecule type" value="Genomic_DNA"/>
</dbReference>
<name>I7IH69_BABMR</name>
<reference evidence="1 2" key="2">
    <citation type="journal article" date="2013" name="PLoS ONE">
        <title>Whole genome mapping and re-organization of the nuclear and mitochondrial genomes of Babesia microti isolates.</title>
        <authorList>
            <person name="Cornillot E."/>
            <person name="Dassouli A."/>
            <person name="Garg A."/>
            <person name="Pachikara N."/>
            <person name="Randazzo S."/>
            <person name="Depoix D."/>
            <person name="Carcy B."/>
            <person name="Delbecq S."/>
            <person name="Frutos R."/>
            <person name="Silva J.C."/>
            <person name="Sutton R."/>
            <person name="Krause P.J."/>
            <person name="Mamoun C.B."/>
        </authorList>
    </citation>
    <scope>NUCLEOTIDE SEQUENCE [LARGE SCALE GENOMIC DNA]</scope>
    <source>
        <strain evidence="1 2">RI</strain>
    </source>
</reference>
<accession>I7IH69</accession>
<keyword evidence="2" id="KW-1185">Reference proteome</keyword>
<reference evidence="1 2" key="3">
    <citation type="journal article" date="2016" name="Sci. Rep.">
        <title>Genome-wide diversity and gene expression profiling of Babesia microti isolates identify polymorphic genes that mediate host-pathogen interactions.</title>
        <authorList>
            <person name="Silva J.C."/>
            <person name="Cornillot E."/>
            <person name="McCracken C."/>
            <person name="Usmani-Brown S."/>
            <person name="Dwivedi A."/>
            <person name="Ifeonu O.O."/>
            <person name="Crabtree J."/>
            <person name="Gotia H.T."/>
            <person name="Virji A.Z."/>
            <person name="Reynes C."/>
            <person name="Colinge J."/>
            <person name="Kumar V."/>
            <person name="Lawres L."/>
            <person name="Pazzi J.E."/>
            <person name="Pablo J.V."/>
            <person name="Hung C."/>
            <person name="Brancato J."/>
            <person name="Kumari P."/>
            <person name="Orvis J."/>
            <person name="Tretina K."/>
            <person name="Chibucos M."/>
            <person name="Ott S."/>
            <person name="Sadzewicz L."/>
            <person name="Sengamalay N."/>
            <person name="Shetty A.C."/>
            <person name="Su Q."/>
            <person name="Tallon L."/>
            <person name="Fraser C.M."/>
            <person name="Frutos R."/>
            <person name="Molina D.M."/>
            <person name="Krause P.J."/>
            <person name="Ben Mamoun C."/>
        </authorList>
    </citation>
    <scope>NUCLEOTIDE SEQUENCE [LARGE SCALE GENOMIC DNA]</scope>
    <source>
        <strain evidence="1 2">RI</strain>
    </source>
</reference>